<keyword evidence="4" id="KW-1185">Reference proteome</keyword>
<dbReference type="Pfam" id="PF25534">
    <property type="entry name" value="DUF7918"/>
    <property type="match status" value="1"/>
</dbReference>
<protein>
    <recommendedName>
        <fullName evidence="2">DUF7918 domain-containing protein</fullName>
    </recommendedName>
</protein>
<feature type="region of interest" description="Disordered" evidence="1">
    <location>
        <begin position="238"/>
        <end position="270"/>
    </location>
</feature>
<feature type="compositionally biased region" description="Basic and acidic residues" evidence="1">
    <location>
        <begin position="291"/>
        <end position="306"/>
    </location>
</feature>
<dbReference type="AlphaFoldDB" id="A0A8H6ZLJ8"/>
<evidence type="ECO:0000256" key="1">
    <source>
        <dbReference type="SAM" id="MobiDB-lite"/>
    </source>
</evidence>
<proteinExistence type="predicted"/>
<dbReference type="RefSeq" id="XP_036628244.1">
    <property type="nucleotide sequence ID" value="XM_036778855.1"/>
</dbReference>
<feature type="region of interest" description="Disordered" evidence="1">
    <location>
        <begin position="291"/>
        <end position="318"/>
    </location>
</feature>
<reference evidence="3" key="1">
    <citation type="submission" date="2019-07" db="EMBL/GenBank/DDBJ databases">
        <authorList>
            <person name="Palmer J.M."/>
        </authorList>
    </citation>
    <scope>NUCLEOTIDE SEQUENCE</scope>
    <source>
        <strain evidence="3">PC9</strain>
    </source>
</reference>
<organism evidence="3 4">
    <name type="scientific">Pleurotus ostreatus</name>
    <name type="common">Oyster mushroom</name>
    <name type="synonym">White-rot fungus</name>
    <dbReference type="NCBI Taxonomy" id="5322"/>
    <lineage>
        <taxon>Eukaryota</taxon>
        <taxon>Fungi</taxon>
        <taxon>Dikarya</taxon>
        <taxon>Basidiomycota</taxon>
        <taxon>Agaricomycotina</taxon>
        <taxon>Agaricomycetes</taxon>
        <taxon>Agaricomycetidae</taxon>
        <taxon>Agaricales</taxon>
        <taxon>Pleurotineae</taxon>
        <taxon>Pleurotaceae</taxon>
        <taxon>Pleurotus</taxon>
    </lineage>
</organism>
<dbReference type="Proteomes" id="UP000623687">
    <property type="component" value="Unassembled WGS sequence"/>
</dbReference>
<comment type="caution">
    <text evidence="3">The sequence shown here is derived from an EMBL/GenBank/DDBJ whole genome shotgun (WGS) entry which is preliminary data.</text>
</comment>
<dbReference type="EMBL" id="JACETU010000007">
    <property type="protein sequence ID" value="KAF7424050.1"/>
    <property type="molecule type" value="Genomic_DNA"/>
</dbReference>
<sequence>MVQSNKFSAWIEIEGVPTKEYNVEIAEHEGGVPVVTCWIASEEAKTFSVHFKDVSCSADTWWRLSADGLPIPGPILGPKRKGRPSEVTGTIKDVPVSSTETSPLVFSKITTTDDDAYMHSAIDPKFGEITLSAWSTRLGRYLKGESRTETTSAAPRLGGPVHETSKKIGGHCVSFGKPVQVKRTPGIKNSRPATHYLERVERLVSFSFKYRPLGTTLALLPFYFTSIRGKALLQANGIAPPPPTVEPASMISRRSPESGGQSTNAHPVDTEEVDLLRQQLQLIQKRLDEIDKPRGVKREPDTADHKANKRRKRVKTEGQVPIFIPGEVIDLT</sequence>
<evidence type="ECO:0000313" key="3">
    <source>
        <dbReference type="EMBL" id="KAF7424050.1"/>
    </source>
</evidence>
<accession>A0A8H6ZLJ8</accession>
<gene>
    <name evidence="3" type="ORF">PC9H_009351</name>
</gene>
<feature type="domain" description="DUF7918" evidence="2">
    <location>
        <begin position="11"/>
        <end position="211"/>
    </location>
</feature>
<dbReference type="InterPro" id="IPR057678">
    <property type="entry name" value="DUF7918"/>
</dbReference>
<evidence type="ECO:0000259" key="2">
    <source>
        <dbReference type="Pfam" id="PF25534"/>
    </source>
</evidence>
<dbReference type="OrthoDB" id="3364132at2759"/>
<name>A0A8H6ZLJ8_PLEOS</name>
<evidence type="ECO:0000313" key="4">
    <source>
        <dbReference type="Proteomes" id="UP000623687"/>
    </source>
</evidence>
<dbReference type="GeneID" id="59379169"/>
<dbReference type="VEuPathDB" id="FungiDB:PC9H_009351"/>